<evidence type="ECO:0000313" key="2">
    <source>
        <dbReference type="Proteomes" id="UP000046392"/>
    </source>
</evidence>
<proteinExistence type="predicted"/>
<sequence length="94" mass="11344">MHIHFNTKFTCYYQTVSIFLKILLYIYGELNTLQLFKIFARNSKLLPGIILIIGQFYYCLYKGKQRRRVLIEVNISSLVNRYEHIITFIIYELL</sequence>
<evidence type="ECO:0000313" key="3">
    <source>
        <dbReference type="WBParaSite" id="SPAL_0001431650.1"/>
    </source>
</evidence>
<accession>A0A0N5C8S6</accession>
<dbReference type="AlphaFoldDB" id="A0A0N5C8S6"/>
<keyword evidence="1" id="KW-1133">Transmembrane helix</keyword>
<evidence type="ECO:0000256" key="1">
    <source>
        <dbReference type="SAM" id="Phobius"/>
    </source>
</evidence>
<keyword evidence="1" id="KW-0472">Membrane</keyword>
<feature type="transmembrane region" description="Helical" evidence="1">
    <location>
        <begin position="12"/>
        <end position="30"/>
    </location>
</feature>
<name>A0A0N5C8S6_STREA</name>
<dbReference type="WBParaSite" id="SPAL_0001431650.1">
    <property type="protein sequence ID" value="SPAL_0001431650.1"/>
    <property type="gene ID" value="SPAL_0001431650"/>
</dbReference>
<dbReference type="Proteomes" id="UP000046392">
    <property type="component" value="Unplaced"/>
</dbReference>
<reference evidence="3" key="1">
    <citation type="submission" date="2017-02" db="UniProtKB">
        <authorList>
            <consortium name="WormBaseParasite"/>
        </authorList>
    </citation>
    <scope>IDENTIFICATION</scope>
</reference>
<feature type="transmembrane region" description="Helical" evidence="1">
    <location>
        <begin position="45"/>
        <end position="61"/>
    </location>
</feature>
<protein>
    <submittedName>
        <fullName evidence="3">7TM_GPCR_Srx domain-containing protein</fullName>
    </submittedName>
</protein>
<organism evidence="2 3">
    <name type="scientific">Strongyloides papillosus</name>
    <name type="common">Intestinal threadworm</name>
    <dbReference type="NCBI Taxonomy" id="174720"/>
    <lineage>
        <taxon>Eukaryota</taxon>
        <taxon>Metazoa</taxon>
        <taxon>Ecdysozoa</taxon>
        <taxon>Nematoda</taxon>
        <taxon>Chromadorea</taxon>
        <taxon>Rhabditida</taxon>
        <taxon>Tylenchina</taxon>
        <taxon>Panagrolaimomorpha</taxon>
        <taxon>Strongyloidoidea</taxon>
        <taxon>Strongyloididae</taxon>
        <taxon>Strongyloides</taxon>
    </lineage>
</organism>
<keyword evidence="2" id="KW-1185">Reference proteome</keyword>
<keyword evidence="1" id="KW-0812">Transmembrane</keyword>